<dbReference type="InterPro" id="IPR001810">
    <property type="entry name" value="F-box_dom"/>
</dbReference>
<sequence>MKCVIIVNMATDSLPLSPIRQMSLETQDANKGEDRISNLPEDVLVHSLSFLPTKEAIRTSVLSTRWQTLWMSLPNLTFTDLLYLHSNQDRVPELRASFMKLVDRSIHHHNACIRKLSLSLQKEVDVFRLNSWLCAAIRHKTQSLDLFLSEQEYVILPHCLFTSESLISLVLGMECTLRAPTPVCFSSLKFLKLSHVKFNDVQTCQELFSGCLVLEELVLQECNWKNISEINIDIPPLKKFSLSNYTSRQVKRVNCKIKINTANLSHLSCQNFLRVQLVPYNPLPALESAQVDIFGVINREEDGRRAVQLLAGLKNTNSLYVTNDSLLVLDGAENPEADLPTFHYLTQLYVRPTCCLPDVGTVGAVMYLLQKAPNLEFLSIASEFQGQDLDWFFQTLPCFSSRLKSFCIMNFEGTAASIQLLNYLCQHAPVLKKISLFSSNELTEEIKDQCDIVNMATDASPRSPMREMSLERQDAGQGEDRISSLPDDVLVHILSFIPTKEAVRTSVLSTRWKNLWISLPNLTFEDPDPIEDIRASSLKVVDRSLHHRGACKRKLSPILQKEVDEFGLSPWPSAVMRLLIKPTYVTLPDCLFTSESLISLVLRTHCTLKVPTPVRFPSLKVLKLSGVRFKDEQSCQELFSGCLVLEELVLEQCDWNNIDEIYIDIPTLTKFSLSNYKAGLIKDGNCKIKVNAANLSHLSFRISLLVQLVPYNPILPVLDTAQGFKPQDQDRFFQTLPCFSSCLKSFAILCFEATAASIQLLKHLCQHAPVLKEISLFYICDLKDETQYQVLQVLGDSKRVEIGFYPVKLESSISII</sequence>
<evidence type="ECO:0000313" key="2">
    <source>
        <dbReference type="EMBL" id="EOY12496.1"/>
    </source>
</evidence>
<dbReference type="InterPro" id="IPR036047">
    <property type="entry name" value="F-box-like_dom_sf"/>
</dbReference>
<dbReference type="HOGENOM" id="CLU_346280_0_0_1"/>
<evidence type="ECO:0000259" key="1">
    <source>
        <dbReference type="PROSITE" id="PS50181"/>
    </source>
</evidence>
<dbReference type="InterPro" id="IPR013101">
    <property type="entry name" value="LRR_PRU1-like"/>
</dbReference>
<reference evidence="2 3" key="1">
    <citation type="journal article" date="2013" name="Genome Biol.">
        <title>The genome sequence of the most widely cultivated cacao type and its use to identify candidate genes regulating pod color.</title>
        <authorList>
            <person name="Motamayor J.C."/>
            <person name="Mockaitis K."/>
            <person name="Schmutz J."/>
            <person name="Haiminen N."/>
            <person name="Iii D.L."/>
            <person name="Cornejo O."/>
            <person name="Findley S.D."/>
            <person name="Zheng P."/>
            <person name="Utro F."/>
            <person name="Royaert S."/>
            <person name="Saski C."/>
            <person name="Jenkins J."/>
            <person name="Podicheti R."/>
            <person name="Zhao M."/>
            <person name="Scheffler B.E."/>
            <person name="Stack J.C."/>
            <person name="Feltus F.A."/>
            <person name="Mustiga G.M."/>
            <person name="Amores F."/>
            <person name="Phillips W."/>
            <person name="Marelli J.P."/>
            <person name="May G.D."/>
            <person name="Shapiro H."/>
            <person name="Ma J."/>
            <person name="Bustamante C.D."/>
            <person name="Schnell R.J."/>
            <person name="Main D."/>
            <person name="Gilbert D."/>
            <person name="Parida L."/>
            <person name="Kuhn D.N."/>
        </authorList>
    </citation>
    <scope>NUCLEOTIDE SEQUENCE [LARGE SCALE GENOMIC DNA]</scope>
    <source>
        <strain evidence="3">cv. Matina 1-6</strain>
    </source>
</reference>
<dbReference type="InterPro" id="IPR050232">
    <property type="entry name" value="FBL13/AtMIF1-like"/>
</dbReference>
<dbReference type="OMA" id="ELDIFPN"/>
<gene>
    <name evidence="2" type="ORF">TCM_030985</name>
</gene>
<dbReference type="SMART" id="SM00579">
    <property type="entry name" value="FBD"/>
    <property type="match status" value="2"/>
</dbReference>
<dbReference type="SUPFAM" id="SSF81383">
    <property type="entry name" value="F-box domain"/>
    <property type="match status" value="2"/>
</dbReference>
<dbReference type="Pfam" id="PF07723">
    <property type="entry name" value="LRR_2"/>
    <property type="match status" value="2"/>
</dbReference>
<accession>A0A061F624</accession>
<dbReference type="AlphaFoldDB" id="A0A061F624"/>
<dbReference type="InParanoid" id="A0A061F624"/>
<dbReference type="PANTHER" id="PTHR31900:SF30">
    <property type="entry name" value="SUPERFAMILY PROTEIN, PUTATIVE-RELATED"/>
    <property type="match status" value="1"/>
</dbReference>
<feature type="domain" description="F-box" evidence="1">
    <location>
        <begin position="479"/>
        <end position="527"/>
    </location>
</feature>
<dbReference type="Pfam" id="PF08387">
    <property type="entry name" value="FBD"/>
    <property type="match status" value="1"/>
</dbReference>
<name>A0A061F624_THECC</name>
<dbReference type="Gene3D" id="3.80.10.10">
    <property type="entry name" value="Ribonuclease Inhibitor"/>
    <property type="match status" value="2"/>
</dbReference>
<dbReference type="InterPro" id="IPR053781">
    <property type="entry name" value="F-box_AtFBL13-like"/>
</dbReference>
<dbReference type="SMART" id="SM00256">
    <property type="entry name" value="FBOX"/>
    <property type="match status" value="2"/>
</dbReference>
<organism evidence="2 3">
    <name type="scientific">Theobroma cacao</name>
    <name type="common">Cacao</name>
    <name type="synonym">Cocoa</name>
    <dbReference type="NCBI Taxonomy" id="3641"/>
    <lineage>
        <taxon>Eukaryota</taxon>
        <taxon>Viridiplantae</taxon>
        <taxon>Streptophyta</taxon>
        <taxon>Embryophyta</taxon>
        <taxon>Tracheophyta</taxon>
        <taxon>Spermatophyta</taxon>
        <taxon>Magnoliopsida</taxon>
        <taxon>eudicotyledons</taxon>
        <taxon>Gunneridae</taxon>
        <taxon>Pentapetalae</taxon>
        <taxon>rosids</taxon>
        <taxon>malvids</taxon>
        <taxon>Malvales</taxon>
        <taxon>Malvaceae</taxon>
        <taxon>Byttnerioideae</taxon>
        <taxon>Theobroma</taxon>
    </lineage>
</organism>
<dbReference type="InterPro" id="IPR032675">
    <property type="entry name" value="LRR_dom_sf"/>
</dbReference>
<dbReference type="Proteomes" id="UP000026915">
    <property type="component" value="Chromosome 7"/>
</dbReference>
<keyword evidence="3" id="KW-1185">Reference proteome</keyword>
<dbReference type="SUPFAM" id="SSF52058">
    <property type="entry name" value="L domain-like"/>
    <property type="match status" value="2"/>
</dbReference>
<dbReference type="Gene3D" id="1.20.1280.50">
    <property type="match status" value="2"/>
</dbReference>
<dbReference type="EMBL" id="CM001885">
    <property type="protein sequence ID" value="EOY12496.1"/>
    <property type="molecule type" value="Genomic_DNA"/>
</dbReference>
<dbReference type="eggNOG" id="ENOG502RYTW">
    <property type="taxonomic scope" value="Eukaryota"/>
</dbReference>
<dbReference type="Gramene" id="EOY12496">
    <property type="protein sequence ID" value="EOY12496"/>
    <property type="gene ID" value="TCM_030985"/>
</dbReference>
<dbReference type="PROSITE" id="PS50181">
    <property type="entry name" value="FBOX"/>
    <property type="match status" value="2"/>
</dbReference>
<dbReference type="PANTHER" id="PTHR31900">
    <property type="entry name" value="F-BOX/RNI SUPERFAMILY PROTEIN-RELATED"/>
    <property type="match status" value="1"/>
</dbReference>
<dbReference type="CDD" id="cd22160">
    <property type="entry name" value="F-box_AtFBL13-like"/>
    <property type="match status" value="2"/>
</dbReference>
<dbReference type="Pfam" id="PF00646">
    <property type="entry name" value="F-box"/>
    <property type="match status" value="2"/>
</dbReference>
<feature type="domain" description="F-box" evidence="1">
    <location>
        <begin position="33"/>
        <end position="81"/>
    </location>
</feature>
<evidence type="ECO:0000313" key="3">
    <source>
        <dbReference type="Proteomes" id="UP000026915"/>
    </source>
</evidence>
<proteinExistence type="predicted"/>
<protein>
    <recommendedName>
        <fullName evidence="1">F-box domain-containing protein</fullName>
    </recommendedName>
</protein>
<dbReference type="InterPro" id="IPR006566">
    <property type="entry name" value="FBD"/>
</dbReference>
<dbReference type="FunCoup" id="A0A061F624">
    <property type="interactions" value="470"/>
</dbReference>